<dbReference type="InterPro" id="IPR003018">
    <property type="entry name" value="GAF"/>
</dbReference>
<dbReference type="InterPro" id="IPR004358">
    <property type="entry name" value="Sig_transdc_His_kin-like_C"/>
</dbReference>
<feature type="domain" description="PAC" evidence="9">
    <location>
        <begin position="213"/>
        <end position="265"/>
    </location>
</feature>
<evidence type="ECO:0000256" key="3">
    <source>
        <dbReference type="ARBA" id="ARBA00022553"/>
    </source>
</evidence>
<dbReference type="RefSeq" id="WP_012694541.1">
    <property type="nucleotide sequence ID" value="NC_012527.1"/>
</dbReference>
<evidence type="ECO:0000259" key="9">
    <source>
        <dbReference type="PROSITE" id="PS50113"/>
    </source>
</evidence>
<dbReference type="SMART" id="SM00387">
    <property type="entry name" value="HATPase_c"/>
    <property type="match status" value="1"/>
</dbReference>
<dbReference type="InterPro" id="IPR052162">
    <property type="entry name" value="Sensor_kinase/Photoreceptor"/>
</dbReference>
<dbReference type="FunFam" id="3.30.450.20:FF:000099">
    <property type="entry name" value="Sensory box sensor histidine kinase"/>
    <property type="match status" value="1"/>
</dbReference>
<feature type="domain" description="PAC" evidence="9">
    <location>
        <begin position="629"/>
        <end position="681"/>
    </location>
</feature>
<evidence type="ECO:0000259" key="8">
    <source>
        <dbReference type="PROSITE" id="PS50112"/>
    </source>
</evidence>
<dbReference type="OrthoDB" id="9795133at2"/>
<dbReference type="InterPro" id="IPR001610">
    <property type="entry name" value="PAC"/>
</dbReference>
<reference evidence="10 11" key="1">
    <citation type="journal article" date="2009" name="PLoS Genet.">
        <title>Alliance of proteomics and genomics to unravel the specificities of Sahara bacterium Deinococcus deserti.</title>
        <authorList>
            <person name="de Groot A."/>
            <person name="Dulermo R."/>
            <person name="Ortet P."/>
            <person name="Blanchard L."/>
            <person name="Guerin P."/>
            <person name="Fernandez B."/>
            <person name="Vacherie B."/>
            <person name="Dossat C."/>
            <person name="Jolivet E."/>
            <person name="Siguier P."/>
            <person name="Chandler M."/>
            <person name="Barakat M."/>
            <person name="Dedieu A."/>
            <person name="Barbe V."/>
            <person name="Heulin T."/>
            <person name="Sommer S."/>
            <person name="Achouak W."/>
            <person name="Armengaud J."/>
        </authorList>
    </citation>
    <scope>NUCLEOTIDE SEQUENCE [LARGE SCALE GENOMIC DNA]</scope>
    <source>
        <strain evidence="11">DSM 17065 / CIP 109153 / LMG 22923 / VCD115</strain>
        <plasmid evidence="11">pDeide1</plasmid>
    </source>
</reference>
<dbReference type="InterPro" id="IPR035965">
    <property type="entry name" value="PAS-like_dom_sf"/>
</dbReference>
<dbReference type="GO" id="GO:0006355">
    <property type="term" value="P:regulation of DNA-templated transcription"/>
    <property type="evidence" value="ECO:0007669"/>
    <property type="project" value="InterPro"/>
</dbReference>
<feature type="domain" description="Histidine kinase" evidence="7">
    <location>
        <begin position="710"/>
        <end position="924"/>
    </location>
</feature>
<dbReference type="PROSITE" id="PS50113">
    <property type="entry name" value="PAC"/>
    <property type="match status" value="4"/>
</dbReference>
<feature type="domain" description="PAC" evidence="9">
    <location>
        <begin position="501"/>
        <end position="553"/>
    </location>
</feature>
<dbReference type="Pfam" id="PF02518">
    <property type="entry name" value="HATPase_c"/>
    <property type="match status" value="1"/>
</dbReference>
<feature type="domain" description="PAC" evidence="9">
    <location>
        <begin position="87"/>
        <end position="137"/>
    </location>
</feature>
<feature type="coiled-coil region" evidence="6">
    <location>
        <begin position="672"/>
        <end position="703"/>
    </location>
</feature>
<evidence type="ECO:0000259" key="7">
    <source>
        <dbReference type="PROSITE" id="PS50109"/>
    </source>
</evidence>
<keyword evidence="5 10" id="KW-0418">Kinase</keyword>
<dbReference type="Gene3D" id="3.30.565.10">
    <property type="entry name" value="Histidine kinase-like ATPase, C-terminal domain"/>
    <property type="match status" value="1"/>
</dbReference>
<dbReference type="SUPFAM" id="SSF55781">
    <property type="entry name" value="GAF domain-like"/>
    <property type="match status" value="1"/>
</dbReference>
<dbReference type="InterPro" id="IPR003661">
    <property type="entry name" value="HisK_dim/P_dom"/>
</dbReference>
<dbReference type="HOGENOM" id="CLU_000445_114_71_0"/>
<dbReference type="Gene3D" id="3.30.450.40">
    <property type="match status" value="1"/>
</dbReference>
<dbReference type="FunFam" id="3.30.565.10:FF:000006">
    <property type="entry name" value="Sensor histidine kinase WalK"/>
    <property type="match status" value="1"/>
</dbReference>
<dbReference type="InterPro" id="IPR013767">
    <property type="entry name" value="PAS_fold"/>
</dbReference>
<proteinExistence type="predicted"/>
<dbReference type="CDD" id="cd00130">
    <property type="entry name" value="PAS"/>
    <property type="match status" value="4"/>
</dbReference>
<accession>C1D1X7</accession>
<dbReference type="Proteomes" id="UP000002208">
    <property type="component" value="Plasmid 1"/>
</dbReference>
<evidence type="ECO:0000256" key="1">
    <source>
        <dbReference type="ARBA" id="ARBA00000085"/>
    </source>
</evidence>
<keyword evidence="3" id="KW-0597">Phosphoprotein</keyword>
<dbReference type="SMART" id="SM00091">
    <property type="entry name" value="PAS"/>
    <property type="match status" value="3"/>
</dbReference>
<evidence type="ECO:0000313" key="11">
    <source>
        <dbReference type="Proteomes" id="UP000002208"/>
    </source>
</evidence>
<dbReference type="Pfam" id="PF00989">
    <property type="entry name" value="PAS"/>
    <property type="match status" value="1"/>
</dbReference>
<sequence>MTVSNSQGNDLLTSDLLSVALDAFIGIDQHGRVIEWNPAAERTFGYTRQEALGQAMNELIIPPAFQAAHQHGMARYLETGLAKVLYQRLRLEAQRRDGEIFPCELVIHEVQIQGARSFIASLRDLTEQVRAETALRKREADHRTLIENTAVGVARVDIEGRWLEVNPAIERFLGYSEAELRGLTFRDVSHPDDLSQHNVGLFSRLVNGEGGTFTLEKRYIRKDGVVVWGSVTVSPVVDPVTGYRSTVAVIHDITDRKRAEEYTERLHRVTADLARALTPEAVLDVTLAEVMPAMGAAAGGALLIDDSEDYLEALGHAGYSEEMERRFSRVPLTMSLPVTDTARTGEPYFLTSQELLERYPHLAGQREQFRSGAGLPLRVGDQITGVLVLSFSDDRLFSGADQTFMTSVADQCAQAIERARLYEVSRISVQRYRSLVETTSRIVWTRSPEGTFDHDQPQWTAFTGQRSPELLGMGWLDAVHPEDRARTADSWQNAVSSGTPYETKYRLRRADGMFRHMHVRAIPLRDDDGTLREWIGVHTDITERLEAELALRESQGRLRFALEAAQLGDWEMSLHDHSFRQSPRHDEIFGYPQGRPHWTYETFLEHVLPEDREDVNRKFTWAMEQEEAWDIECRIRRADGEVRWIWTRGQAQKQPHGRARHMLGIVGDITVLKRAEAEVRALNVTLEQRVRERTQELERSNRDLEQFAYVASHDLQEPLRTVTSYTELLARRYGGQLDEKAEKYMTFTVAAARRMGQLVQDLLDFSRVRAENHQVSRLDPNEVMVTLIRDLEETIEANGAAVSWDNLPAVHADAVQFRQLLQNLIGNGLKFHRDGVAPAVHVSARIEGQSAHFQVQDNGIGIERQYFDRIFAVFQRLHTRDRYQGTGVGLALCKRIVERHGGQIWLDSVPGEGTTFHFTLQLPLTETEAAGV</sequence>
<dbReference type="Gene3D" id="3.30.450.20">
    <property type="entry name" value="PAS domain"/>
    <property type="match status" value="4"/>
</dbReference>
<dbReference type="InterPro" id="IPR013655">
    <property type="entry name" value="PAS_fold_3"/>
</dbReference>
<dbReference type="InterPro" id="IPR003594">
    <property type="entry name" value="HATPase_dom"/>
</dbReference>
<dbReference type="InterPro" id="IPR000700">
    <property type="entry name" value="PAS-assoc_C"/>
</dbReference>
<evidence type="ECO:0000313" key="10">
    <source>
        <dbReference type="EMBL" id="ACO47416.1"/>
    </source>
</evidence>
<feature type="domain" description="PAS" evidence="8">
    <location>
        <begin position="9"/>
        <end position="80"/>
    </location>
</feature>
<comment type="catalytic activity">
    <reaction evidence="1">
        <text>ATP + protein L-histidine = ADP + protein N-phospho-L-histidine.</text>
        <dbReference type="EC" id="2.7.13.3"/>
    </reaction>
</comment>
<name>C1D1X7_DEIDV</name>
<dbReference type="InterPro" id="IPR036890">
    <property type="entry name" value="HATPase_C_sf"/>
</dbReference>
<evidence type="ECO:0000256" key="2">
    <source>
        <dbReference type="ARBA" id="ARBA00012438"/>
    </source>
</evidence>
<dbReference type="Gene3D" id="1.10.287.130">
    <property type="match status" value="1"/>
</dbReference>
<dbReference type="AlphaFoldDB" id="C1D1X7"/>
<organism evidence="10 11">
    <name type="scientific">Deinococcus deserti (strain DSM 17065 / CIP 109153 / LMG 22923 / VCD115)</name>
    <dbReference type="NCBI Taxonomy" id="546414"/>
    <lineage>
        <taxon>Bacteria</taxon>
        <taxon>Thermotogati</taxon>
        <taxon>Deinococcota</taxon>
        <taxon>Deinococci</taxon>
        <taxon>Deinococcales</taxon>
        <taxon>Deinococcaceae</taxon>
        <taxon>Deinococcus</taxon>
    </lineage>
</organism>
<feature type="domain" description="PAS" evidence="8">
    <location>
        <begin position="428"/>
        <end position="498"/>
    </location>
</feature>
<dbReference type="SMART" id="SM00065">
    <property type="entry name" value="GAF"/>
    <property type="match status" value="1"/>
</dbReference>
<protein>
    <recommendedName>
        <fullName evidence="2">histidine kinase</fullName>
        <ecNumber evidence="2">2.7.13.3</ecNumber>
    </recommendedName>
</protein>
<dbReference type="EMBL" id="CP001115">
    <property type="protein sequence ID" value="ACO47416.1"/>
    <property type="molecule type" value="Genomic_DNA"/>
</dbReference>
<dbReference type="KEGG" id="ddr:Deide_1p00200"/>
<dbReference type="PANTHER" id="PTHR43304:SF1">
    <property type="entry name" value="PAC DOMAIN-CONTAINING PROTEIN"/>
    <property type="match status" value="1"/>
</dbReference>
<dbReference type="PROSITE" id="PS50109">
    <property type="entry name" value="HIS_KIN"/>
    <property type="match status" value="1"/>
</dbReference>
<keyword evidence="4" id="KW-0808">Transferase</keyword>
<geneLocation type="plasmid" evidence="11">
    <name>pDeide1</name>
</geneLocation>
<dbReference type="Pfam" id="PF13426">
    <property type="entry name" value="PAS_9"/>
    <property type="match status" value="1"/>
</dbReference>
<dbReference type="Pfam" id="PF08447">
    <property type="entry name" value="PAS_3"/>
    <property type="match status" value="2"/>
</dbReference>
<dbReference type="InterPro" id="IPR000014">
    <property type="entry name" value="PAS"/>
</dbReference>
<dbReference type="SUPFAM" id="SSF55874">
    <property type="entry name" value="ATPase domain of HSP90 chaperone/DNA topoisomerase II/histidine kinase"/>
    <property type="match status" value="1"/>
</dbReference>
<dbReference type="InterPro" id="IPR029016">
    <property type="entry name" value="GAF-like_dom_sf"/>
</dbReference>
<keyword evidence="10" id="KW-0614">Plasmid</keyword>
<dbReference type="NCBIfam" id="TIGR00229">
    <property type="entry name" value="sensory_box"/>
    <property type="match status" value="4"/>
</dbReference>
<dbReference type="CDD" id="cd00082">
    <property type="entry name" value="HisKA"/>
    <property type="match status" value="1"/>
</dbReference>
<dbReference type="EC" id="2.7.13.3" evidence="2"/>
<dbReference type="GO" id="GO:0000155">
    <property type="term" value="F:phosphorelay sensor kinase activity"/>
    <property type="evidence" value="ECO:0007669"/>
    <property type="project" value="InterPro"/>
</dbReference>
<evidence type="ECO:0000256" key="6">
    <source>
        <dbReference type="SAM" id="Coils"/>
    </source>
</evidence>
<feature type="domain" description="PAS" evidence="8">
    <location>
        <begin position="138"/>
        <end position="209"/>
    </location>
</feature>
<keyword evidence="6" id="KW-0175">Coiled coil</keyword>
<dbReference type="SUPFAM" id="SSF55785">
    <property type="entry name" value="PYP-like sensor domain (PAS domain)"/>
    <property type="match status" value="4"/>
</dbReference>
<dbReference type="SMART" id="SM00388">
    <property type="entry name" value="HisKA"/>
    <property type="match status" value="1"/>
</dbReference>
<dbReference type="PANTHER" id="PTHR43304">
    <property type="entry name" value="PHYTOCHROME-LIKE PROTEIN CPH1"/>
    <property type="match status" value="1"/>
</dbReference>
<dbReference type="PRINTS" id="PR00344">
    <property type="entry name" value="BCTRLSENSOR"/>
</dbReference>
<dbReference type="InterPro" id="IPR036097">
    <property type="entry name" value="HisK_dim/P_sf"/>
</dbReference>
<dbReference type="PROSITE" id="PS50112">
    <property type="entry name" value="PAS"/>
    <property type="match status" value="3"/>
</dbReference>
<dbReference type="Gene3D" id="2.10.70.100">
    <property type="match status" value="1"/>
</dbReference>
<dbReference type="SMART" id="SM00086">
    <property type="entry name" value="PAC"/>
    <property type="match status" value="4"/>
</dbReference>
<dbReference type="InterPro" id="IPR005467">
    <property type="entry name" value="His_kinase_dom"/>
</dbReference>
<dbReference type="Pfam" id="PF00512">
    <property type="entry name" value="HisKA"/>
    <property type="match status" value="1"/>
</dbReference>
<evidence type="ECO:0000256" key="5">
    <source>
        <dbReference type="ARBA" id="ARBA00022777"/>
    </source>
</evidence>
<dbReference type="Pfam" id="PF13185">
    <property type="entry name" value="GAF_2"/>
    <property type="match status" value="1"/>
</dbReference>
<keyword evidence="11" id="KW-1185">Reference proteome</keyword>
<evidence type="ECO:0000256" key="4">
    <source>
        <dbReference type="ARBA" id="ARBA00022679"/>
    </source>
</evidence>
<gene>
    <name evidence="10" type="ordered locus">Deide_1p00200</name>
</gene>
<dbReference type="SUPFAM" id="SSF47384">
    <property type="entry name" value="Homodimeric domain of signal transducing histidine kinase"/>
    <property type="match status" value="1"/>
</dbReference>